<dbReference type="Pfam" id="PF07596">
    <property type="entry name" value="SBP_bac_10"/>
    <property type="match status" value="1"/>
</dbReference>
<keyword evidence="1" id="KW-1133">Transmembrane helix</keyword>
<dbReference type="KEGG" id="ftj:FTUN_2585"/>
<dbReference type="RefSeq" id="WP_171470929.1">
    <property type="nucleotide sequence ID" value="NZ_CP053452.2"/>
</dbReference>
<keyword evidence="1" id="KW-0472">Membrane</keyword>
<dbReference type="Pfam" id="PF07963">
    <property type="entry name" value="N_methyl"/>
    <property type="match status" value="1"/>
</dbReference>
<evidence type="ECO:0000313" key="3">
    <source>
        <dbReference type="EMBL" id="QJW95059.1"/>
    </source>
</evidence>
<evidence type="ECO:0000259" key="2">
    <source>
        <dbReference type="Pfam" id="PF07596"/>
    </source>
</evidence>
<dbReference type="AlphaFoldDB" id="A0A6M5YLT8"/>
<reference evidence="4" key="1">
    <citation type="submission" date="2020-05" db="EMBL/GenBank/DDBJ databases">
        <title>Frigoriglobus tundricola gen. nov., sp. nov., a psychrotolerant cellulolytic planctomycete of the family Gemmataceae with two divergent copies of 16S rRNA gene.</title>
        <authorList>
            <person name="Kulichevskaya I.S."/>
            <person name="Ivanova A.A."/>
            <person name="Naumoff D.G."/>
            <person name="Beletsky A.V."/>
            <person name="Rijpstra W.I.C."/>
            <person name="Sinninghe Damste J.S."/>
            <person name="Mardanov A.V."/>
            <person name="Ravin N.V."/>
            <person name="Dedysh S.N."/>
        </authorList>
    </citation>
    <scope>NUCLEOTIDE SEQUENCE [LARGE SCALE GENOMIC DNA]</scope>
    <source>
        <strain evidence="4">PL17</strain>
    </source>
</reference>
<feature type="transmembrane region" description="Helical" evidence="1">
    <location>
        <begin position="12"/>
        <end position="36"/>
    </location>
</feature>
<dbReference type="InterPro" id="IPR012902">
    <property type="entry name" value="N_methyl_site"/>
</dbReference>
<dbReference type="PANTHER" id="PTHR30093:SF2">
    <property type="entry name" value="TYPE II SECRETION SYSTEM PROTEIN H"/>
    <property type="match status" value="1"/>
</dbReference>
<organism evidence="3 4">
    <name type="scientific">Frigoriglobus tundricola</name>
    <dbReference type="NCBI Taxonomy" id="2774151"/>
    <lineage>
        <taxon>Bacteria</taxon>
        <taxon>Pseudomonadati</taxon>
        <taxon>Planctomycetota</taxon>
        <taxon>Planctomycetia</taxon>
        <taxon>Gemmatales</taxon>
        <taxon>Gemmataceae</taxon>
        <taxon>Frigoriglobus</taxon>
    </lineage>
</organism>
<proteinExistence type="predicted"/>
<dbReference type="InterPro" id="IPR045584">
    <property type="entry name" value="Pilin-like"/>
</dbReference>
<protein>
    <recommendedName>
        <fullName evidence="2">DUF1559 domain-containing protein</fullName>
    </recommendedName>
</protein>
<evidence type="ECO:0000313" key="4">
    <source>
        <dbReference type="Proteomes" id="UP000503447"/>
    </source>
</evidence>
<dbReference type="NCBIfam" id="TIGR02532">
    <property type="entry name" value="IV_pilin_GFxxxE"/>
    <property type="match status" value="1"/>
</dbReference>
<sequence length="322" mass="33557">MPFRGADRTRPAFTLIELLVVVAIIAVLIGLLLPAVQKVREAAARMQTQNNLKQIALAAHNFDSVRKTLPIYCGWTPATPADGGTNGTAFFALLPFVEQDAAFQASYGTGSPIYGGRPPNFTVTYPPGYQFNAFRGSKLPYAVSVKTYTDPNDSFSSPTVSYVCNYQVFDGTLSIGTIADGTSSTLLLAQGASAVYQTLTSGGGAYLIVRSTSLTIGAENVGTTYTPTGYYKGTFNVGPTFGIAPQTGDTPAVPIALPALTFEVPTGATATSAIAPQSRPRTNILQVAKADGSAGGITSSVSQGTWDALVTPAKGDIPGNDY</sequence>
<keyword evidence="1" id="KW-0812">Transmembrane</keyword>
<dbReference type="PANTHER" id="PTHR30093">
    <property type="entry name" value="GENERAL SECRETION PATHWAY PROTEIN G"/>
    <property type="match status" value="1"/>
</dbReference>
<gene>
    <name evidence="3" type="ORF">FTUN_2585</name>
</gene>
<dbReference type="Proteomes" id="UP000503447">
    <property type="component" value="Chromosome"/>
</dbReference>
<dbReference type="Gene3D" id="3.30.700.10">
    <property type="entry name" value="Glycoprotein, Type 4 Pilin"/>
    <property type="match status" value="1"/>
</dbReference>
<feature type="domain" description="DUF1559" evidence="2">
    <location>
        <begin position="37"/>
        <end position="104"/>
    </location>
</feature>
<keyword evidence="4" id="KW-1185">Reference proteome</keyword>
<dbReference type="InterPro" id="IPR011453">
    <property type="entry name" value="DUF1559"/>
</dbReference>
<evidence type="ECO:0000256" key="1">
    <source>
        <dbReference type="SAM" id="Phobius"/>
    </source>
</evidence>
<dbReference type="EMBL" id="CP053452">
    <property type="protein sequence ID" value="QJW95059.1"/>
    <property type="molecule type" value="Genomic_DNA"/>
</dbReference>
<name>A0A6M5YLT8_9BACT</name>
<dbReference type="SUPFAM" id="SSF54523">
    <property type="entry name" value="Pili subunits"/>
    <property type="match status" value="1"/>
</dbReference>
<accession>A0A6M5YLT8</accession>